<comment type="caution">
    <text evidence="1">The sequence shown here is derived from an EMBL/GenBank/DDBJ whole genome shotgun (WGS) entry which is preliminary data.</text>
</comment>
<name>A0AA88UDG1_9ASTE</name>
<dbReference type="Proteomes" id="UP001187471">
    <property type="component" value="Unassembled WGS sequence"/>
</dbReference>
<sequence>MPSPSLVKESKRLRVHLVMAKSRLGHFIEAEILEFIEPVQAIISFADLDVLVKASSSLDEAVLACNLSDNGIERFGSGSSYRSGVLHNFFV</sequence>
<dbReference type="AlphaFoldDB" id="A0AA88UDG1"/>
<accession>A0AA88UDG1</accession>
<keyword evidence="2" id="KW-1185">Reference proteome</keyword>
<organism evidence="1 2">
    <name type="scientific">Escallonia rubra</name>
    <dbReference type="NCBI Taxonomy" id="112253"/>
    <lineage>
        <taxon>Eukaryota</taxon>
        <taxon>Viridiplantae</taxon>
        <taxon>Streptophyta</taxon>
        <taxon>Embryophyta</taxon>
        <taxon>Tracheophyta</taxon>
        <taxon>Spermatophyta</taxon>
        <taxon>Magnoliopsida</taxon>
        <taxon>eudicotyledons</taxon>
        <taxon>Gunneridae</taxon>
        <taxon>Pentapetalae</taxon>
        <taxon>asterids</taxon>
        <taxon>campanulids</taxon>
        <taxon>Escalloniales</taxon>
        <taxon>Escalloniaceae</taxon>
        <taxon>Escallonia</taxon>
    </lineage>
</organism>
<protein>
    <submittedName>
        <fullName evidence="1">Uncharacterized protein</fullName>
    </submittedName>
</protein>
<evidence type="ECO:0000313" key="2">
    <source>
        <dbReference type="Proteomes" id="UP001187471"/>
    </source>
</evidence>
<reference evidence="1" key="1">
    <citation type="submission" date="2022-12" db="EMBL/GenBank/DDBJ databases">
        <title>Draft genome assemblies for two species of Escallonia (Escalloniales).</title>
        <authorList>
            <person name="Chanderbali A."/>
            <person name="Dervinis C."/>
            <person name="Anghel I."/>
            <person name="Soltis D."/>
            <person name="Soltis P."/>
            <person name="Zapata F."/>
        </authorList>
    </citation>
    <scope>NUCLEOTIDE SEQUENCE</scope>
    <source>
        <strain evidence="1">UCBG92.1500</strain>
        <tissue evidence="1">Leaf</tissue>
    </source>
</reference>
<dbReference type="EMBL" id="JAVXUO010002601">
    <property type="protein sequence ID" value="KAK2971192.1"/>
    <property type="molecule type" value="Genomic_DNA"/>
</dbReference>
<proteinExistence type="predicted"/>
<gene>
    <name evidence="1" type="ORF">RJ640_008616</name>
</gene>
<evidence type="ECO:0000313" key="1">
    <source>
        <dbReference type="EMBL" id="KAK2971192.1"/>
    </source>
</evidence>